<dbReference type="OrthoDB" id="125260at2759"/>
<comment type="caution">
    <text evidence="1">The sequence shown here is derived from an EMBL/GenBank/DDBJ whole genome shotgun (WGS) entry which is preliminary data.</text>
</comment>
<reference evidence="1" key="1">
    <citation type="submission" date="2023-04" db="EMBL/GenBank/DDBJ databases">
        <title>Phytophthora fragariaefolia NBRC 109709.</title>
        <authorList>
            <person name="Ichikawa N."/>
            <person name="Sato H."/>
            <person name="Tonouchi N."/>
        </authorList>
    </citation>
    <scope>NUCLEOTIDE SEQUENCE</scope>
    <source>
        <strain evidence="1">NBRC 109709</strain>
    </source>
</reference>
<sequence>MPVTAFSSDDIVLIRSATDQKFAAVKEYKSRTSTQTVLKEMAILTSHGVFYSINLMTAGFSGLFNDWVPEKSHRVQIVHNVACGGLRDGFLVYASVTKNIRVVHVVVDTAIKWTYQSALQAIQDRYMNWIYASDVGVPRFDFSSISHRPDRETLLQA</sequence>
<dbReference type="Proteomes" id="UP001165121">
    <property type="component" value="Unassembled WGS sequence"/>
</dbReference>
<dbReference type="EMBL" id="BSXT01002327">
    <property type="protein sequence ID" value="GMF48388.1"/>
    <property type="molecule type" value="Genomic_DNA"/>
</dbReference>
<gene>
    <name evidence="1" type="ORF">Pfra01_001867800</name>
</gene>
<proteinExistence type="predicted"/>
<evidence type="ECO:0000313" key="1">
    <source>
        <dbReference type="EMBL" id="GMF48388.1"/>
    </source>
</evidence>
<dbReference type="AlphaFoldDB" id="A0A9W6XZA5"/>
<accession>A0A9W6XZA5</accession>
<organism evidence="1 2">
    <name type="scientific">Phytophthora fragariaefolia</name>
    <dbReference type="NCBI Taxonomy" id="1490495"/>
    <lineage>
        <taxon>Eukaryota</taxon>
        <taxon>Sar</taxon>
        <taxon>Stramenopiles</taxon>
        <taxon>Oomycota</taxon>
        <taxon>Peronosporomycetes</taxon>
        <taxon>Peronosporales</taxon>
        <taxon>Peronosporaceae</taxon>
        <taxon>Phytophthora</taxon>
    </lineage>
</organism>
<evidence type="ECO:0000313" key="2">
    <source>
        <dbReference type="Proteomes" id="UP001165121"/>
    </source>
</evidence>
<keyword evidence="2" id="KW-1185">Reference proteome</keyword>
<name>A0A9W6XZA5_9STRA</name>
<protein>
    <submittedName>
        <fullName evidence="1">Unnamed protein product</fullName>
    </submittedName>
</protein>